<dbReference type="Pfam" id="PF03646">
    <property type="entry name" value="FlaG"/>
    <property type="match status" value="1"/>
</dbReference>
<accession>A0AA42DNJ4</accession>
<dbReference type="EMBL" id="JAQIFT010000046">
    <property type="protein sequence ID" value="MDA3732314.1"/>
    <property type="molecule type" value="Genomic_DNA"/>
</dbReference>
<keyword evidence="1" id="KW-0969">Cilium</keyword>
<organism evidence="1 2">
    <name type="scientific">Holtiella tumoricola</name>
    <dbReference type="NCBI Taxonomy" id="3018743"/>
    <lineage>
        <taxon>Bacteria</taxon>
        <taxon>Bacillati</taxon>
        <taxon>Bacillota</taxon>
        <taxon>Clostridia</taxon>
        <taxon>Lachnospirales</taxon>
        <taxon>Cellulosilyticaceae</taxon>
        <taxon>Holtiella</taxon>
    </lineage>
</organism>
<dbReference type="SUPFAM" id="SSF160214">
    <property type="entry name" value="FlaG-like"/>
    <property type="match status" value="1"/>
</dbReference>
<protein>
    <submittedName>
        <fullName evidence="1">Flagellar protein FlaG</fullName>
    </submittedName>
</protein>
<dbReference type="Gene3D" id="3.30.160.170">
    <property type="entry name" value="FlaG-like"/>
    <property type="match status" value="1"/>
</dbReference>
<sequence length="122" mass="13865">MGIELLNIATTSQMTNSSDNINEMNKMVHSIQQVKQQMQVDPSYQPTFQEKTILNAIEEVNSKLAGKGVEVEVSFHEKTKEMLVKVVNTESKEIIREIPSEKLVDMIVSFCEMAGLYVDEKR</sequence>
<dbReference type="AlphaFoldDB" id="A0AA42DNJ4"/>
<keyword evidence="1" id="KW-0282">Flagellum</keyword>
<dbReference type="Proteomes" id="UP001169242">
    <property type="component" value="Unassembled WGS sequence"/>
</dbReference>
<proteinExistence type="predicted"/>
<dbReference type="PANTHER" id="PTHR37166">
    <property type="entry name" value="PROTEIN FLAG"/>
    <property type="match status" value="1"/>
</dbReference>
<evidence type="ECO:0000313" key="1">
    <source>
        <dbReference type="EMBL" id="MDA3732314.1"/>
    </source>
</evidence>
<dbReference type="RefSeq" id="WP_271012501.1">
    <property type="nucleotide sequence ID" value="NZ_JAQIFT010000046.1"/>
</dbReference>
<name>A0AA42DNJ4_9FIRM</name>
<dbReference type="PANTHER" id="PTHR37166:SF1">
    <property type="entry name" value="PROTEIN FLAG"/>
    <property type="match status" value="1"/>
</dbReference>
<keyword evidence="2" id="KW-1185">Reference proteome</keyword>
<dbReference type="InterPro" id="IPR035924">
    <property type="entry name" value="FlaG-like_sf"/>
</dbReference>
<comment type="caution">
    <text evidence="1">The sequence shown here is derived from an EMBL/GenBank/DDBJ whole genome shotgun (WGS) entry which is preliminary data.</text>
</comment>
<keyword evidence="1" id="KW-0966">Cell projection</keyword>
<dbReference type="InterPro" id="IPR005186">
    <property type="entry name" value="FlaG"/>
</dbReference>
<evidence type="ECO:0000313" key="2">
    <source>
        <dbReference type="Proteomes" id="UP001169242"/>
    </source>
</evidence>
<reference evidence="1" key="1">
    <citation type="journal article" date="2023" name="Int. J. Syst. Evol. Microbiol.">
        <title>&lt;i&gt;Holtiella tumoricola&lt;/i&gt; gen. nov. sp. nov., isolated from a human clinical sample.</title>
        <authorList>
            <person name="Allen-Vercoe E."/>
            <person name="Daigneault M.C."/>
            <person name="Vancuren S.J."/>
            <person name="Cochrane K."/>
            <person name="O'Neal L.L."/>
            <person name="Sankaranarayanan K."/>
            <person name="Lawson P.A."/>
        </authorList>
    </citation>
    <scope>NUCLEOTIDE SEQUENCE</scope>
    <source>
        <strain evidence="1">CC70A</strain>
    </source>
</reference>
<gene>
    <name evidence="1" type="ORF">PBV87_12535</name>
</gene>